<evidence type="ECO:0000313" key="3">
    <source>
        <dbReference type="Proteomes" id="UP000077177"/>
    </source>
</evidence>
<protein>
    <submittedName>
        <fullName evidence="2">Membrane protein</fullName>
    </submittedName>
</protein>
<dbReference type="AlphaFoldDB" id="A0A172U2V6"/>
<feature type="domain" description="TPM" evidence="1">
    <location>
        <begin position="3"/>
        <end position="120"/>
    </location>
</feature>
<accession>A0A172U2V6</accession>
<dbReference type="PATRIC" id="fig|1492898.3.peg.1564"/>
<dbReference type="PANTHER" id="PTHR30373:SF8">
    <property type="entry name" value="BLL7265 PROTEIN"/>
    <property type="match status" value="1"/>
</dbReference>
<evidence type="ECO:0000259" key="1">
    <source>
        <dbReference type="Pfam" id="PF04536"/>
    </source>
</evidence>
<reference evidence="2 3" key="2">
    <citation type="journal article" date="2016" name="Int. J. Syst. Evol. Microbiol.">
        <title>Flavisolibacter tropicus sp. nov., isolated from tropical soil.</title>
        <authorList>
            <person name="Lee J.J."/>
            <person name="Kang M.S."/>
            <person name="Kim G.S."/>
            <person name="Lee C.S."/>
            <person name="Lim S."/>
            <person name="Lee J."/>
            <person name="Roh S.H."/>
            <person name="Kang H."/>
            <person name="Ha J.M."/>
            <person name="Bae S."/>
            <person name="Jung H.Y."/>
            <person name="Kim M.K."/>
        </authorList>
    </citation>
    <scope>NUCLEOTIDE SEQUENCE [LARGE SCALE GENOMIC DNA]</scope>
    <source>
        <strain evidence="2 3">LCS9</strain>
    </source>
</reference>
<organism evidence="2 3">
    <name type="scientific">Flavisolibacter tropicus</name>
    <dbReference type="NCBI Taxonomy" id="1492898"/>
    <lineage>
        <taxon>Bacteria</taxon>
        <taxon>Pseudomonadati</taxon>
        <taxon>Bacteroidota</taxon>
        <taxon>Chitinophagia</taxon>
        <taxon>Chitinophagales</taxon>
        <taxon>Chitinophagaceae</taxon>
        <taxon>Flavisolibacter</taxon>
    </lineage>
</organism>
<gene>
    <name evidence="2" type="ORF">SY85_07290</name>
</gene>
<dbReference type="EMBL" id="CP011390">
    <property type="protein sequence ID" value="ANE53363.1"/>
    <property type="molecule type" value="Genomic_DNA"/>
</dbReference>
<name>A0A172U2V6_9BACT</name>
<proteinExistence type="predicted"/>
<reference evidence="3" key="1">
    <citation type="submission" date="2015-01" db="EMBL/GenBank/DDBJ databases">
        <title>Flavisolibacter sp./LCS9/ whole genome sequencing.</title>
        <authorList>
            <person name="Kim M.K."/>
            <person name="Srinivasan S."/>
            <person name="Lee J.-J."/>
        </authorList>
    </citation>
    <scope>NUCLEOTIDE SEQUENCE [LARGE SCALE GENOMIC DNA]</scope>
    <source>
        <strain evidence="3">LCS9</strain>
    </source>
</reference>
<evidence type="ECO:0000313" key="2">
    <source>
        <dbReference type="EMBL" id="ANE53363.1"/>
    </source>
</evidence>
<dbReference type="Proteomes" id="UP000077177">
    <property type="component" value="Chromosome"/>
</dbReference>
<keyword evidence="3" id="KW-1185">Reference proteome</keyword>
<dbReference type="STRING" id="1492898.SY85_07290"/>
<sequence>MKDYFSAEEKERLLEAIRLAEQRTSGEVRLFIESRCKYVSAVDRAQELFFELKMDKTADRNGTLVYVAMEDRQVAVFGDEGIHQKVSQKYWEEEINKMLLHFKQMHVVDGLCQCIADIGEALYQHFPYNSQTDKNELPDDIVFGK</sequence>
<dbReference type="Gene3D" id="3.10.310.50">
    <property type="match status" value="1"/>
</dbReference>
<dbReference type="InterPro" id="IPR007621">
    <property type="entry name" value="TPM_dom"/>
</dbReference>
<dbReference type="PANTHER" id="PTHR30373">
    <property type="entry name" value="UPF0603 PROTEIN YGCG"/>
    <property type="match status" value="1"/>
</dbReference>
<dbReference type="KEGG" id="fla:SY85_07290"/>
<dbReference type="Pfam" id="PF04536">
    <property type="entry name" value="TPM_phosphatase"/>
    <property type="match status" value="1"/>
</dbReference>